<dbReference type="InterPro" id="IPR000326">
    <property type="entry name" value="PAP2/HPO"/>
</dbReference>
<feature type="transmembrane region" description="Helical" evidence="1">
    <location>
        <begin position="41"/>
        <end position="64"/>
    </location>
</feature>
<proteinExistence type="predicted"/>
<feature type="transmembrane region" description="Helical" evidence="1">
    <location>
        <begin position="170"/>
        <end position="188"/>
    </location>
</feature>
<feature type="transmembrane region" description="Helical" evidence="1">
    <location>
        <begin position="117"/>
        <end position="136"/>
    </location>
</feature>
<keyword evidence="1" id="KW-0812">Transmembrane</keyword>
<dbReference type="SMART" id="SM00014">
    <property type="entry name" value="acidPPc"/>
    <property type="match status" value="1"/>
</dbReference>
<name>A0A553UZ15_9DEIO</name>
<dbReference type="Proteomes" id="UP000316092">
    <property type="component" value="Unassembled WGS sequence"/>
</dbReference>
<comment type="caution">
    <text evidence="3">The sequence shown here is derived from an EMBL/GenBank/DDBJ whole genome shotgun (WGS) entry which is preliminary data.</text>
</comment>
<feature type="transmembrane region" description="Helical" evidence="1">
    <location>
        <begin position="76"/>
        <end position="97"/>
    </location>
</feature>
<organism evidence="3 4">
    <name type="scientific">Deinococcus detaillensis</name>
    <dbReference type="NCBI Taxonomy" id="2592048"/>
    <lineage>
        <taxon>Bacteria</taxon>
        <taxon>Thermotogati</taxon>
        <taxon>Deinococcota</taxon>
        <taxon>Deinococci</taxon>
        <taxon>Deinococcales</taxon>
        <taxon>Deinococcaceae</taxon>
        <taxon>Deinococcus</taxon>
    </lineage>
</organism>
<dbReference type="PANTHER" id="PTHR14969:SF13">
    <property type="entry name" value="AT30094P"/>
    <property type="match status" value="1"/>
</dbReference>
<evidence type="ECO:0000259" key="2">
    <source>
        <dbReference type="SMART" id="SM00014"/>
    </source>
</evidence>
<reference evidence="3 4" key="1">
    <citation type="submission" date="2019-07" db="EMBL/GenBank/DDBJ databases">
        <title>Deinococcus detaillus sp. nov., isolated from humus soil in Antarctica.</title>
        <authorList>
            <person name="Zhang K."/>
        </authorList>
    </citation>
    <scope>NUCLEOTIDE SEQUENCE [LARGE SCALE GENOMIC DNA]</scope>
    <source>
        <strain evidence="3 4">H1</strain>
    </source>
</reference>
<accession>A0A553UZ15</accession>
<gene>
    <name evidence="3" type="ORF">FNU79_09670</name>
</gene>
<evidence type="ECO:0000313" key="3">
    <source>
        <dbReference type="EMBL" id="TSA85457.1"/>
    </source>
</evidence>
<dbReference type="InterPro" id="IPR036938">
    <property type="entry name" value="PAP2/HPO_sf"/>
</dbReference>
<dbReference type="AlphaFoldDB" id="A0A553UZ15"/>
<keyword evidence="4" id="KW-1185">Reference proteome</keyword>
<keyword evidence="1" id="KW-1133">Transmembrane helix</keyword>
<sequence length="201" mass="21996">MLLGAAGVLTMMVCLYRTDPVDHAILLTLHTLAPSSLHPLALLFTVLGGLGGMIPLTGIIAWSAPRCRSPWRHQDFWIILALTFGAYGLSTLIKLLVHRARPQLWKVLTPETDFSYPSGHALISLTVITACIWLAWPTKWRRVVLVAGACFLVLVGLSRLYLGVHYPSDVLGGWLMGAEWAGAVLLIVRPGREASCGRHRA</sequence>
<evidence type="ECO:0000256" key="1">
    <source>
        <dbReference type="SAM" id="Phobius"/>
    </source>
</evidence>
<feature type="domain" description="Phosphatidic acid phosphatase type 2/haloperoxidase" evidence="2">
    <location>
        <begin position="76"/>
        <end position="185"/>
    </location>
</feature>
<dbReference type="SUPFAM" id="SSF48317">
    <property type="entry name" value="Acid phosphatase/Vanadium-dependent haloperoxidase"/>
    <property type="match status" value="1"/>
</dbReference>
<feature type="transmembrane region" description="Helical" evidence="1">
    <location>
        <begin position="143"/>
        <end position="164"/>
    </location>
</feature>
<dbReference type="Pfam" id="PF01569">
    <property type="entry name" value="PAP2"/>
    <property type="match status" value="1"/>
</dbReference>
<dbReference type="Gene3D" id="1.20.144.10">
    <property type="entry name" value="Phosphatidic acid phosphatase type 2/haloperoxidase"/>
    <property type="match status" value="1"/>
</dbReference>
<dbReference type="CDD" id="cd03392">
    <property type="entry name" value="PAP2_like_2"/>
    <property type="match status" value="1"/>
</dbReference>
<keyword evidence="1" id="KW-0472">Membrane</keyword>
<evidence type="ECO:0000313" key="4">
    <source>
        <dbReference type="Proteomes" id="UP000316092"/>
    </source>
</evidence>
<dbReference type="PANTHER" id="PTHR14969">
    <property type="entry name" value="SPHINGOSINE-1-PHOSPHATE PHOSPHOHYDROLASE"/>
    <property type="match status" value="1"/>
</dbReference>
<dbReference type="EMBL" id="VKDB01000009">
    <property type="protein sequence ID" value="TSA85457.1"/>
    <property type="molecule type" value="Genomic_DNA"/>
</dbReference>
<protein>
    <submittedName>
        <fullName evidence="3">Phosphatase PAP2 family protein</fullName>
    </submittedName>
</protein>